<evidence type="ECO:0000256" key="5">
    <source>
        <dbReference type="ARBA" id="ARBA00023136"/>
    </source>
</evidence>
<keyword evidence="2" id="KW-0813">Transport</keyword>
<comment type="caution">
    <text evidence="8">The sequence shown here is derived from an EMBL/GenBank/DDBJ whole genome shotgun (WGS) entry which is preliminary data.</text>
</comment>
<evidence type="ECO:0000313" key="12">
    <source>
        <dbReference type="Proteomes" id="UP000434957"/>
    </source>
</evidence>
<evidence type="ECO:0000313" key="13">
    <source>
        <dbReference type="Proteomes" id="UP000435112"/>
    </source>
</evidence>
<evidence type="ECO:0000313" key="9">
    <source>
        <dbReference type="EMBL" id="KAE9041563.1"/>
    </source>
</evidence>
<feature type="transmembrane region" description="Helical" evidence="6">
    <location>
        <begin position="674"/>
        <end position="697"/>
    </location>
</feature>
<evidence type="ECO:0000256" key="3">
    <source>
        <dbReference type="ARBA" id="ARBA00022692"/>
    </source>
</evidence>
<feature type="transmembrane region" description="Helical" evidence="6">
    <location>
        <begin position="589"/>
        <end position="606"/>
    </location>
</feature>
<dbReference type="PROSITE" id="PS50893">
    <property type="entry name" value="ABC_TRANSPORTER_2"/>
    <property type="match status" value="1"/>
</dbReference>
<dbReference type="Gene3D" id="3.40.50.300">
    <property type="entry name" value="P-loop containing nucleotide triphosphate hydrolases"/>
    <property type="match status" value="1"/>
</dbReference>
<protein>
    <recommendedName>
        <fullName evidence="7">ABC transporter domain-containing protein</fullName>
    </recommendedName>
</protein>
<dbReference type="EMBL" id="QXFV01000310">
    <property type="protein sequence ID" value="KAE9041563.1"/>
    <property type="molecule type" value="Genomic_DNA"/>
</dbReference>
<sequence length="785" mass="88000">MKVPLSHDQYDPLAPVIGYEDAKTLLTQGPLELHDHIATRMKNAFGGETLPQMEVKFRNVSISADIVVNDKTDVKTELPTLPNVMLKSIRGLVAKKHTARKQILKNVSGVFKPGTKTLVLGQPGSGKSSLMKLLSGRFPEEKNVSIEGDVTYNGTSASQLRKVLPQLVSYVSQRDEHYPLLTVKETLEFAHACCGGDLVNYWESCLVHGTFDENAEALKAVRAMYQHYPELVIQQLGLENCENTVVGDAMLRGVSGGERKRVTTGEMEFGNVYVKMMDEISTGLDSAAMFDIISMQRSIAKKFHKTVAISLLQPSPEVFALFDNVLMMNDGHIVYNGPREEVLGYFENLGFQCPPHRDVADFLMDLGTNKQLQYEPRADGIPRTPREFSAAFEHSLTYGRMMSDLECSNAVQGNNVRQSEFYQSFWTSTALLVKRQMIMMKREISTLIGRLAMNTVMALLYGCVFYQVDPTDPQLTMGIIFEVSLCLSMALLAQVPGIIAAREVFYKQRRGNFFRTASYVLSYSVSQIPPIIVESTVFGAIVYWMCGFVSSLWSFVLFVVILCLSNISSGAFFFFLASAAPNINVVNPIASVAVEFFVLFGGVTMTKDQIPDYLVWLYWINPIAWGVRALAVNQYTESRFDTCVYDGVDYCAKYGMKMGEYALSTYEVPSERYWLWYGMLFTVASYVFFMFCSFLALEFHRYESPEHVALDKEAALDCKSKVEATKQTGYALAVTPRGVETAVLVAPDDDKKFVPVTVAFRDLWYTVPDPTDSKKSIDLLKGIRH</sequence>
<keyword evidence="4 6" id="KW-1133">Transmembrane helix</keyword>
<reference evidence="11 13" key="1">
    <citation type="submission" date="2018-09" db="EMBL/GenBank/DDBJ databases">
        <title>Genomic investigation of the strawberry pathogen Phytophthora fragariae indicates pathogenicity is determined by transcriptional variation in three key races.</title>
        <authorList>
            <person name="Adams T.M."/>
            <person name="Armitage A.D."/>
            <person name="Sobczyk M.K."/>
            <person name="Bates H.J."/>
            <person name="Dunwell J.M."/>
            <person name="Nellist C.F."/>
            <person name="Harrison R.J."/>
        </authorList>
    </citation>
    <scope>NUCLEOTIDE SEQUENCE [LARGE SCALE GENOMIC DNA]</scope>
    <source>
        <strain evidence="9 11">SCRP249</strain>
        <strain evidence="8 13">SCRP324</strain>
        <strain evidence="10 12">SCRP333</strain>
    </source>
</reference>
<dbReference type="Proteomes" id="UP000429607">
    <property type="component" value="Unassembled WGS sequence"/>
</dbReference>
<name>A0A6A3MY71_9STRA</name>
<evidence type="ECO:0000256" key="6">
    <source>
        <dbReference type="SAM" id="Phobius"/>
    </source>
</evidence>
<dbReference type="Proteomes" id="UP000435112">
    <property type="component" value="Unassembled WGS sequence"/>
</dbReference>
<gene>
    <name evidence="9" type="ORF">PR001_g6557</name>
    <name evidence="8" type="ORF">PR002_g6945</name>
    <name evidence="10" type="ORF">PR003_g6956</name>
</gene>
<dbReference type="SUPFAM" id="SSF52540">
    <property type="entry name" value="P-loop containing nucleoside triphosphate hydrolases"/>
    <property type="match status" value="1"/>
</dbReference>
<feature type="transmembrane region" description="Helical" evidence="6">
    <location>
        <begin position="551"/>
        <end position="577"/>
    </location>
</feature>
<dbReference type="GO" id="GO:0016887">
    <property type="term" value="F:ATP hydrolysis activity"/>
    <property type="evidence" value="ECO:0007669"/>
    <property type="project" value="InterPro"/>
</dbReference>
<dbReference type="EMBL" id="QXFT01000318">
    <property type="protein sequence ID" value="KAE9347409.1"/>
    <property type="molecule type" value="Genomic_DNA"/>
</dbReference>
<dbReference type="PANTHER" id="PTHR19241">
    <property type="entry name" value="ATP-BINDING CASSETTE TRANSPORTER"/>
    <property type="match status" value="1"/>
</dbReference>
<feature type="domain" description="ABC transporter" evidence="7">
    <location>
        <begin position="84"/>
        <end position="355"/>
    </location>
</feature>
<accession>A0A6A3MY71</accession>
<keyword evidence="12" id="KW-1185">Reference proteome</keyword>
<keyword evidence="3 6" id="KW-0812">Transmembrane</keyword>
<dbReference type="GO" id="GO:0140359">
    <property type="term" value="F:ABC-type transporter activity"/>
    <property type="evidence" value="ECO:0007669"/>
    <property type="project" value="InterPro"/>
</dbReference>
<evidence type="ECO:0000256" key="1">
    <source>
        <dbReference type="ARBA" id="ARBA00004141"/>
    </source>
</evidence>
<dbReference type="Pfam" id="PF01061">
    <property type="entry name" value="ABC2_membrane"/>
    <property type="match status" value="1"/>
</dbReference>
<dbReference type="GO" id="GO:0016020">
    <property type="term" value="C:membrane"/>
    <property type="evidence" value="ECO:0007669"/>
    <property type="project" value="UniProtKB-SubCell"/>
</dbReference>
<evidence type="ECO:0000259" key="7">
    <source>
        <dbReference type="PROSITE" id="PS50893"/>
    </source>
</evidence>
<evidence type="ECO:0000313" key="8">
    <source>
        <dbReference type="EMBL" id="KAE9036720.1"/>
    </source>
</evidence>
<organism evidence="8 13">
    <name type="scientific">Phytophthora rubi</name>
    <dbReference type="NCBI Taxonomy" id="129364"/>
    <lineage>
        <taxon>Eukaryota</taxon>
        <taxon>Sar</taxon>
        <taxon>Stramenopiles</taxon>
        <taxon>Oomycota</taxon>
        <taxon>Peronosporomycetes</taxon>
        <taxon>Peronosporales</taxon>
        <taxon>Peronosporaceae</taxon>
        <taxon>Phytophthora</taxon>
    </lineage>
</organism>
<dbReference type="InterPro" id="IPR043926">
    <property type="entry name" value="ABCG_dom"/>
</dbReference>
<dbReference type="OrthoDB" id="77750at2759"/>
<feature type="transmembrane region" description="Helical" evidence="6">
    <location>
        <begin position="520"/>
        <end position="545"/>
    </location>
</feature>
<evidence type="ECO:0000313" key="11">
    <source>
        <dbReference type="Proteomes" id="UP000429607"/>
    </source>
</evidence>
<dbReference type="InterPro" id="IPR013525">
    <property type="entry name" value="ABC2_TM"/>
</dbReference>
<feature type="transmembrane region" description="Helical" evidence="6">
    <location>
        <begin position="447"/>
        <end position="467"/>
    </location>
</feature>
<evidence type="ECO:0000313" key="10">
    <source>
        <dbReference type="EMBL" id="KAE9347409.1"/>
    </source>
</evidence>
<proteinExistence type="predicted"/>
<feature type="transmembrane region" description="Helical" evidence="6">
    <location>
        <begin position="479"/>
        <end position="499"/>
    </location>
</feature>
<dbReference type="Pfam" id="PF19055">
    <property type="entry name" value="ABC2_membrane_7"/>
    <property type="match status" value="1"/>
</dbReference>
<dbReference type="Pfam" id="PF00005">
    <property type="entry name" value="ABC_tran"/>
    <property type="match status" value="1"/>
</dbReference>
<dbReference type="EMBL" id="QXFU01000321">
    <property type="protein sequence ID" value="KAE9036720.1"/>
    <property type="molecule type" value="Genomic_DNA"/>
</dbReference>
<keyword evidence="5 6" id="KW-0472">Membrane</keyword>
<dbReference type="InterPro" id="IPR003439">
    <property type="entry name" value="ABC_transporter-like_ATP-bd"/>
</dbReference>
<evidence type="ECO:0000256" key="4">
    <source>
        <dbReference type="ARBA" id="ARBA00022989"/>
    </source>
</evidence>
<dbReference type="Proteomes" id="UP000434957">
    <property type="component" value="Unassembled WGS sequence"/>
</dbReference>
<dbReference type="InterPro" id="IPR027417">
    <property type="entry name" value="P-loop_NTPase"/>
</dbReference>
<dbReference type="GO" id="GO:0005524">
    <property type="term" value="F:ATP binding"/>
    <property type="evidence" value="ECO:0007669"/>
    <property type="project" value="InterPro"/>
</dbReference>
<comment type="subcellular location">
    <subcellularLocation>
        <location evidence="1">Membrane</location>
        <topology evidence="1">Multi-pass membrane protein</topology>
    </subcellularLocation>
</comment>
<evidence type="ECO:0000256" key="2">
    <source>
        <dbReference type="ARBA" id="ARBA00022448"/>
    </source>
</evidence>
<dbReference type="AlphaFoldDB" id="A0A6A3MY71"/>
<dbReference type="FunFam" id="3.40.50.300:FF:000528">
    <property type="entry name" value="ABC transporter G family member 31"/>
    <property type="match status" value="1"/>
</dbReference>